<evidence type="ECO:0000313" key="1">
    <source>
        <dbReference type="EMBL" id="ADD25733.1"/>
    </source>
</evidence>
<evidence type="ECO:0000313" key="2">
    <source>
        <dbReference type="Proteomes" id="UP000207683"/>
    </source>
</evidence>
<dbReference type="RefSeq" id="YP_009140423.1">
    <property type="nucleotide sequence ID" value="NC_027120.1"/>
</dbReference>
<dbReference type="Proteomes" id="UP000207683">
    <property type="component" value="Segment"/>
</dbReference>
<reference evidence="1 2" key="1">
    <citation type="journal article" date="2010" name="Appl. Environ. Microbiol.">
        <title>Genome organization and characterization of the virulent lactococcal phage 1358 and its similarities to Listeria phages.</title>
        <authorList>
            <person name="Dupuis M.E."/>
            <person name="Moineau S."/>
        </authorList>
    </citation>
    <scope>NUCLEOTIDE SEQUENCE [LARGE SCALE GENOMIC DNA]</scope>
</reference>
<sequence length="80" mass="9207">MSKFVIMSSDSQLGDYYTGDKYIYQGERYGVFTRHIERHKAKVYKTEAGANKALEMLEGFANTYDAKLTVLDITNLKGWE</sequence>
<dbReference type="GeneID" id="24366537"/>
<dbReference type="KEGG" id="vg:24366537"/>
<dbReference type="EMBL" id="GQ403788">
    <property type="protein sequence ID" value="ADD25733.1"/>
    <property type="molecule type" value="Genomic_DNA"/>
</dbReference>
<name>D3W0G7_9CAUD</name>
<protein>
    <submittedName>
        <fullName evidence="1">Uncharacterized protein</fullName>
    </submittedName>
</protein>
<proteinExistence type="predicted"/>
<organism evidence="1 2">
    <name type="scientific">Lactococcus phage 1358</name>
    <dbReference type="NCBI Taxonomy" id="741942"/>
    <lineage>
        <taxon>Viruses</taxon>
        <taxon>Duplodnaviria</taxon>
        <taxon>Heunggongvirae</taxon>
        <taxon>Uroviricota</taxon>
        <taxon>Caudoviricetes</taxon>
        <taxon>Whiteheadvirus</taxon>
        <taxon>Whiteheadvirus wv1358</taxon>
    </lineage>
</organism>
<keyword evidence="2" id="KW-1185">Reference proteome</keyword>
<accession>D3W0G7</accession>